<feature type="region of interest" description="Disordered" evidence="1">
    <location>
        <begin position="107"/>
        <end position="128"/>
    </location>
</feature>
<reference evidence="2 3" key="1">
    <citation type="submission" date="2019-01" db="EMBL/GenBank/DDBJ databases">
        <title>Halorientalis sp. F13-25 a new haloarchaeum isolated from hypersaline water.</title>
        <authorList>
            <person name="Ana D.-V."/>
            <person name="Cristina S.-P."/>
            <person name="Antonio V."/>
        </authorList>
    </citation>
    <scope>NUCLEOTIDE SEQUENCE [LARGE SCALE GENOMIC DNA]</scope>
    <source>
        <strain evidence="2 3">F13-25</strain>
    </source>
</reference>
<organism evidence="2 3">
    <name type="scientific">Halorientalis pallida</name>
    <dbReference type="NCBI Taxonomy" id="2479928"/>
    <lineage>
        <taxon>Archaea</taxon>
        <taxon>Methanobacteriati</taxon>
        <taxon>Methanobacteriota</taxon>
        <taxon>Stenosarchaea group</taxon>
        <taxon>Halobacteria</taxon>
        <taxon>Halobacteriales</taxon>
        <taxon>Haloarculaceae</taxon>
        <taxon>Halorientalis</taxon>
    </lineage>
</organism>
<protein>
    <submittedName>
        <fullName evidence="2">Uncharacterized protein</fullName>
    </submittedName>
</protein>
<dbReference type="RefSeq" id="WP_129068997.1">
    <property type="nucleotide sequence ID" value="NZ_RDFA01000003.1"/>
</dbReference>
<evidence type="ECO:0000256" key="1">
    <source>
        <dbReference type="SAM" id="MobiDB-lite"/>
    </source>
</evidence>
<dbReference type="EMBL" id="RDFA01000003">
    <property type="protein sequence ID" value="RXK49400.1"/>
    <property type="molecule type" value="Genomic_DNA"/>
</dbReference>
<comment type="caution">
    <text evidence="2">The sequence shown here is derived from an EMBL/GenBank/DDBJ whole genome shotgun (WGS) entry which is preliminary data.</text>
</comment>
<sequence length="240" mass="26089">MASLHHATLTAALTFVVLVSGCAGIVPGTGATSVGGQAVSVQSDTLDAMESVDSYRAVTNMDVSIGANRTFTNVTTLVNRSTATVSVYSTDRNYTTHVVDDQAYRNTSDGWETVSGDVDGPSDPASNQTALLNDSRVSDLQRTRTDGRATYRLDLDPRNSTLVGILTAQPGNGVERPESVTVLDRSYEMHVNRTTHRLQRVEMTLKFRHRSEVGRATMVAWFTGYDETVPTVPDRESLEN</sequence>
<proteinExistence type="predicted"/>
<evidence type="ECO:0000313" key="3">
    <source>
        <dbReference type="Proteomes" id="UP000289691"/>
    </source>
</evidence>
<dbReference type="Proteomes" id="UP000289691">
    <property type="component" value="Unassembled WGS sequence"/>
</dbReference>
<accession>A0A498KYY0</accession>
<dbReference type="OrthoDB" id="239195at2157"/>
<dbReference type="AlphaFoldDB" id="A0A498KYY0"/>
<name>A0A498KYY0_9EURY</name>
<keyword evidence="3" id="KW-1185">Reference proteome</keyword>
<evidence type="ECO:0000313" key="2">
    <source>
        <dbReference type="EMBL" id="RXK49400.1"/>
    </source>
</evidence>
<gene>
    <name evidence="2" type="ORF">EAF64_10835</name>
</gene>